<dbReference type="AlphaFoldDB" id="A0A4P9ZSI9"/>
<sequence length="642" mass="71735">MSAPRVLATPWRQPTLRYGLPLRSRSVPRRFLGSGPFNHPHAASDVDLSIDAVFRARPTTLHTPDTLSEWTRLSIPPGLAKVMLDINHTAPLTTQKTLVPAILTGRHIALQAETGSGKTLAYLLPLLTRILAWSAPNQPPGFQFTGPQALIVTQDRVHARQLFRMLRELVRRANLDIALINCVTSHILAPDGSKSGLPSYGPGRINRPSILVATAASLLPRNPYLMSRLEAQLKAARLVVVDELQPCLDTVDQAQFYRLMALLIRGRDPLAVPTAQALPGRPLPIVGNLDQAHYSNRPFTSYRHELNSKTATPAPYTPPQFIFCDSKPFSDPALRPRILEKELGLSNIQYLDMPIRNFYQPVVDEILLPVPSALTVGAKQALFMRLLRTVILRVRQLPSPSTHRLILVVSDDFPEAERNYKHLQTLVHDYQRRFEQNRLRVGRSPPSVVPNDHSPTAAAPDDSYLFQIQPQYFPPVWTRKQRLAMKAALHAATQGAQPVVDWYPPGMPPFAGPISVVFIGGPLNQTFVFPQVASVLLLRFGQDIYDYLFWAGRAGRDRQGSEIISLVPPEDRAVAGIVERLNRPLVINEPKQLLKIPMRTLPKRDQILKPFDGTNLTGVRKAGEVETPEEFPFADLFRDEAH</sequence>
<dbReference type="EC" id="3.6.4.13" evidence="4"/>
<dbReference type="SMART" id="SM00487">
    <property type="entry name" value="DEXDc"/>
    <property type="match status" value="1"/>
</dbReference>
<feature type="domain" description="Helicase ATP-binding" evidence="5">
    <location>
        <begin position="99"/>
        <end position="295"/>
    </location>
</feature>
<keyword evidence="1 4" id="KW-0547">Nucleotide-binding</keyword>
<keyword evidence="4" id="KW-0694">RNA-binding</keyword>
<comment type="similarity">
    <text evidence="4">Belongs to the DEAD box helicase family.</text>
</comment>
<evidence type="ECO:0000256" key="1">
    <source>
        <dbReference type="ARBA" id="ARBA00022741"/>
    </source>
</evidence>
<reference evidence="7" key="1">
    <citation type="journal article" date="2018" name="Nat. Microbiol.">
        <title>Leveraging single-cell genomics to expand the fungal tree of life.</title>
        <authorList>
            <person name="Ahrendt S.R."/>
            <person name="Quandt C.A."/>
            <person name="Ciobanu D."/>
            <person name="Clum A."/>
            <person name="Salamov A."/>
            <person name="Andreopoulos B."/>
            <person name="Cheng J.F."/>
            <person name="Woyke T."/>
            <person name="Pelin A."/>
            <person name="Henrissat B."/>
            <person name="Reynolds N.K."/>
            <person name="Benny G.L."/>
            <person name="Smith M.E."/>
            <person name="James T.Y."/>
            <person name="Grigoriev I.V."/>
        </authorList>
    </citation>
    <scope>NUCLEOTIDE SEQUENCE [LARGE SCALE GENOMIC DNA]</scope>
    <source>
        <strain evidence="7">RSA 468</strain>
    </source>
</reference>
<evidence type="ECO:0000313" key="6">
    <source>
        <dbReference type="EMBL" id="RKP36524.1"/>
    </source>
</evidence>
<dbReference type="PANTHER" id="PTHR24031">
    <property type="entry name" value="RNA HELICASE"/>
    <property type="match status" value="1"/>
</dbReference>
<dbReference type="InterPro" id="IPR011545">
    <property type="entry name" value="DEAD/DEAH_box_helicase_dom"/>
</dbReference>
<evidence type="ECO:0000256" key="4">
    <source>
        <dbReference type="RuleBase" id="RU365068"/>
    </source>
</evidence>
<evidence type="ECO:0000259" key="5">
    <source>
        <dbReference type="PROSITE" id="PS51192"/>
    </source>
</evidence>
<dbReference type="GO" id="GO:0003723">
    <property type="term" value="F:RNA binding"/>
    <property type="evidence" value="ECO:0007669"/>
    <property type="project" value="UniProtKB-UniRule"/>
</dbReference>
<dbReference type="Proteomes" id="UP000268162">
    <property type="component" value="Unassembled WGS sequence"/>
</dbReference>
<dbReference type="InterPro" id="IPR027417">
    <property type="entry name" value="P-loop_NTPase"/>
</dbReference>
<dbReference type="GO" id="GO:0016787">
    <property type="term" value="F:hydrolase activity"/>
    <property type="evidence" value="ECO:0007669"/>
    <property type="project" value="UniProtKB-KW"/>
</dbReference>
<dbReference type="InterPro" id="IPR014001">
    <property type="entry name" value="Helicase_ATP-bd"/>
</dbReference>
<keyword evidence="3 4" id="KW-0067">ATP-binding</keyword>
<evidence type="ECO:0000313" key="7">
    <source>
        <dbReference type="Proteomes" id="UP000268162"/>
    </source>
</evidence>
<organism evidence="6 7">
    <name type="scientific">Dimargaris cristalligena</name>
    <dbReference type="NCBI Taxonomy" id="215637"/>
    <lineage>
        <taxon>Eukaryota</taxon>
        <taxon>Fungi</taxon>
        <taxon>Fungi incertae sedis</taxon>
        <taxon>Zoopagomycota</taxon>
        <taxon>Kickxellomycotina</taxon>
        <taxon>Dimargaritomycetes</taxon>
        <taxon>Dimargaritales</taxon>
        <taxon>Dimargaritaceae</taxon>
        <taxon>Dimargaris</taxon>
    </lineage>
</organism>
<dbReference type="GO" id="GO:0005524">
    <property type="term" value="F:ATP binding"/>
    <property type="evidence" value="ECO:0007669"/>
    <property type="project" value="UniProtKB-UniRule"/>
</dbReference>
<comment type="function">
    <text evidence="4">RNA helicase.</text>
</comment>
<comment type="domain">
    <text evidence="4">The Q motif is unique to and characteristic of the DEAD box family of RNA helicases and controls ATP binding and hydrolysis.</text>
</comment>
<dbReference type="STRING" id="215637.A0A4P9ZSI9"/>
<dbReference type="PROSITE" id="PS51192">
    <property type="entry name" value="HELICASE_ATP_BIND_1"/>
    <property type="match status" value="1"/>
</dbReference>
<evidence type="ECO:0000256" key="3">
    <source>
        <dbReference type="ARBA" id="ARBA00022840"/>
    </source>
</evidence>
<dbReference type="GO" id="GO:0003724">
    <property type="term" value="F:RNA helicase activity"/>
    <property type="evidence" value="ECO:0007669"/>
    <property type="project" value="UniProtKB-EC"/>
</dbReference>
<dbReference type="Gene3D" id="3.40.50.300">
    <property type="entry name" value="P-loop containing nucleotide triphosphate hydrolases"/>
    <property type="match status" value="1"/>
</dbReference>
<name>A0A4P9ZSI9_9FUNG</name>
<dbReference type="SUPFAM" id="SSF52540">
    <property type="entry name" value="P-loop containing nucleoside triphosphate hydrolases"/>
    <property type="match status" value="1"/>
</dbReference>
<comment type="catalytic activity">
    <reaction evidence="4">
        <text>ATP + H2O = ADP + phosphate + H(+)</text>
        <dbReference type="Rhea" id="RHEA:13065"/>
        <dbReference type="ChEBI" id="CHEBI:15377"/>
        <dbReference type="ChEBI" id="CHEBI:15378"/>
        <dbReference type="ChEBI" id="CHEBI:30616"/>
        <dbReference type="ChEBI" id="CHEBI:43474"/>
        <dbReference type="ChEBI" id="CHEBI:456216"/>
        <dbReference type="EC" id="3.6.4.13"/>
    </reaction>
</comment>
<gene>
    <name evidence="6" type="ORF">BJ085DRAFT_35424</name>
</gene>
<protein>
    <recommendedName>
        <fullName evidence="4">ATP-dependent RNA helicase</fullName>
        <ecNumber evidence="4">3.6.4.13</ecNumber>
    </recommendedName>
</protein>
<dbReference type="Pfam" id="PF00270">
    <property type="entry name" value="DEAD"/>
    <property type="match status" value="1"/>
</dbReference>
<keyword evidence="2 4" id="KW-0378">Hydrolase</keyword>
<keyword evidence="7" id="KW-1185">Reference proteome</keyword>
<dbReference type="EMBL" id="ML002639">
    <property type="protein sequence ID" value="RKP36524.1"/>
    <property type="molecule type" value="Genomic_DNA"/>
</dbReference>
<accession>A0A4P9ZSI9</accession>
<keyword evidence="4" id="KW-0347">Helicase</keyword>
<evidence type="ECO:0000256" key="2">
    <source>
        <dbReference type="ARBA" id="ARBA00022801"/>
    </source>
</evidence>
<proteinExistence type="inferred from homology"/>